<name>A0A392PFN6_9FABA</name>
<dbReference type="GO" id="GO:0005524">
    <property type="term" value="F:ATP binding"/>
    <property type="evidence" value="ECO:0007669"/>
    <property type="project" value="UniProtKB-KW"/>
</dbReference>
<dbReference type="SUPFAM" id="SSF56112">
    <property type="entry name" value="Protein kinase-like (PK-like)"/>
    <property type="match status" value="1"/>
</dbReference>
<evidence type="ECO:0000313" key="8">
    <source>
        <dbReference type="Proteomes" id="UP000265520"/>
    </source>
</evidence>
<organism evidence="7 8">
    <name type="scientific">Trifolium medium</name>
    <dbReference type="NCBI Taxonomy" id="97028"/>
    <lineage>
        <taxon>Eukaryota</taxon>
        <taxon>Viridiplantae</taxon>
        <taxon>Streptophyta</taxon>
        <taxon>Embryophyta</taxon>
        <taxon>Tracheophyta</taxon>
        <taxon>Spermatophyta</taxon>
        <taxon>Magnoliopsida</taxon>
        <taxon>eudicotyledons</taxon>
        <taxon>Gunneridae</taxon>
        <taxon>Pentapetalae</taxon>
        <taxon>rosids</taxon>
        <taxon>fabids</taxon>
        <taxon>Fabales</taxon>
        <taxon>Fabaceae</taxon>
        <taxon>Papilionoideae</taxon>
        <taxon>50 kb inversion clade</taxon>
        <taxon>NPAAA clade</taxon>
        <taxon>Hologalegina</taxon>
        <taxon>IRL clade</taxon>
        <taxon>Trifolieae</taxon>
        <taxon>Trifolium</taxon>
    </lineage>
</organism>
<sequence length="113" mass="13428">MAGRYYITEYLGSAAFSRVVQAHDLQMGIDVCLKIIKNDKDFFDQSLDEIKLLKLVNKHDPGDKHHILRLYDYFYHQEHLFIVTELLRANLYEFQKFNQESGGEAYFTLHRLQ</sequence>
<keyword evidence="1" id="KW-0723">Serine/threonine-protein kinase</keyword>
<reference evidence="7 8" key="1">
    <citation type="journal article" date="2018" name="Front. Plant Sci.">
        <title>Red Clover (Trifolium pratense) and Zigzag Clover (T. medium) - A Picture of Genomic Similarities and Differences.</title>
        <authorList>
            <person name="Dluhosova J."/>
            <person name="Istvanek J."/>
            <person name="Nedelnik J."/>
            <person name="Repkova J."/>
        </authorList>
    </citation>
    <scope>NUCLEOTIDE SEQUENCE [LARGE SCALE GENOMIC DNA]</scope>
    <source>
        <strain evidence="8">cv. 10/8</strain>
        <tissue evidence="7">Leaf</tissue>
    </source>
</reference>
<dbReference type="InterPro" id="IPR011009">
    <property type="entry name" value="Kinase-like_dom_sf"/>
</dbReference>
<dbReference type="PROSITE" id="PS50011">
    <property type="entry name" value="PROTEIN_KINASE_DOM"/>
    <property type="match status" value="1"/>
</dbReference>
<dbReference type="AlphaFoldDB" id="A0A392PFN6"/>
<dbReference type="InterPro" id="IPR050494">
    <property type="entry name" value="Ser_Thr_dual-spec_kinase"/>
</dbReference>
<evidence type="ECO:0000256" key="2">
    <source>
        <dbReference type="ARBA" id="ARBA00022679"/>
    </source>
</evidence>
<dbReference type="Proteomes" id="UP000265520">
    <property type="component" value="Unassembled WGS sequence"/>
</dbReference>
<dbReference type="EMBL" id="LXQA010076896">
    <property type="protein sequence ID" value="MCI10594.1"/>
    <property type="molecule type" value="Genomic_DNA"/>
</dbReference>
<dbReference type="Gene3D" id="1.10.510.10">
    <property type="entry name" value="Transferase(Phosphotransferase) domain 1"/>
    <property type="match status" value="1"/>
</dbReference>
<keyword evidence="2" id="KW-0808">Transferase</keyword>
<dbReference type="PANTHER" id="PTHR24058:SF113">
    <property type="entry name" value="HYPOTHETICAL SER-THR PROTEIN KINASE"/>
    <property type="match status" value="1"/>
</dbReference>
<feature type="non-terminal residue" evidence="7">
    <location>
        <position position="113"/>
    </location>
</feature>
<evidence type="ECO:0000313" key="7">
    <source>
        <dbReference type="EMBL" id="MCI10594.1"/>
    </source>
</evidence>
<evidence type="ECO:0000256" key="3">
    <source>
        <dbReference type="ARBA" id="ARBA00022741"/>
    </source>
</evidence>
<feature type="domain" description="Protein kinase" evidence="6">
    <location>
        <begin position="5"/>
        <end position="113"/>
    </location>
</feature>
<keyword evidence="3" id="KW-0547">Nucleotide-binding</keyword>
<accession>A0A392PFN6</accession>
<evidence type="ECO:0000256" key="5">
    <source>
        <dbReference type="ARBA" id="ARBA00022840"/>
    </source>
</evidence>
<evidence type="ECO:0000256" key="1">
    <source>
        <dbReference type="ARBA" id="ARBA00022527"/>
    </source>
</evidence>
<dbReference type="InterPro" id="IPR000719">
    <property type="entry name" value="Prot_kinase_dom"/>
</dbReference>
<dbReference type="FunFam" id="3.30.200.20:FF:000216">
    <property type="entry name" value="Putative serine/threonine-protein kinase dyrk2"/>
    <property type="match status" value="1"/>
</dbReference>
<evidence type="ECO:0000259" key="6">
    <source>
        <dbReference type="PROSITE" id="PS50011"/>
    </source>
</evidence>
<protein>
    <submittedName>
        <fullName evidence="7">Serine/threonine kinase domain protein</fullName>
    </submittedName>
</protein>
<keyword evidence="4 7" id="KW-0418">Kinase</keyword>
<dbReference type="GO" id="GO:0004674">
    <property type="term" value="F:protein serine/threonine kinase activity"/>
    <property type="evidence" value="ECO:0007669"/>
    <property type="project" value="UniProtKB-KW"/>
</dbReference>
<dbReference type="Gene3D" id="3.30.200.20">
    <property type="entry name" value="Phosphorylase Kinase, domain 1"/>
    <property type="match status" value="1"/>
</dbReference>
<dbReference type="Pfam" id="PF00069">
    <property type="entry name" value="Pkinase"/>
    <property type="match status" value="1"/>
</dbReference>
<comment type="caution">
    <text evidence="7">The sequence shown here is derived from an EMBL/GenBank/DDBJ whole genome shotgun (WGS) entry which is preliminary data.</text>
</comment>
<keyword evidence="8" id="KW-1185">Reference proteome</keyword>
<keyword evidence="5" id="KW-0067">ATP-binding</keyword>
<proteinExistence type="predicted"/>
<dbReference type="PANTHER" id="PTHR24058">
    <property type="entry name" value="DUAL SPECIFICITY PROTEIN KINASE"/>
    <property type="match status" value="1"/>
</dbReference>
<evidence type="ECO:0000256" key="4">
    <source>
        <dbReference type="ARBA" id="ARBA00022777"/>
    </source>
</evidence>